<dbReference type="AlphaFoldDB" id="A0AAJ8LZG3"/>
<keyword evidence="4 9" id="KW-0812">Transmembrane</keyword>
<dbReference type="InterPro" id="IPR053951">
    <property type="entry name" value="K_trans_N"/>
</dbReference>
<comment type="subcellular location">
    <subcellularLocation>
        <location evidence="1">Membrane</location>
        <topology evidence="1">Multi-pass membrane protein</topology>
    </subcellularLocation>
</comment>
<feature type="transmembrane region" description="Helical" evidence="9">
    <location>
        <begin position="310"/>
        <end position="331"/>
    </location>
</feature>
<feature type="transmembrane region" description="Helical" evidence="9">
    <location>
        <begin position="200"/>
        <end position="218"/>
    </location>
</feature>
<evidence type="ECO:0000313" key="12">
    <source>
        <dbReference type="EMBL" id="WVN85606.1"/>
    </source>
</evidence>
<sequence>MDQTETHEGDTSKSEAGGFKVNSVKDLEYKAAPVKVAGLGLLALAFSSMGIIYADLGTSPLYTLNGIWLASGGAPSSEDVLGGVSAIIWALTIVPLLKYVVFALEFGTGRGEGGPFALFMSLCPKAESTTDGQSLTTYTTDDGVMPFNGNGRLAKLQKFKWPLFVWTVFGTALTLSDGILTPAVSVTSAVGGIAVSRPSIIKSVVPISIAFLVVLFAIQRFGTHRIAVCFAPTIFRAFDPSRAVMWFVRTKNYDYLSGVILCLTGSEAMFANLSQFNKSSIRIAFAGFVYPMLILTYLGQGARLSKDPSIVSSIFYLSIPGPVGGALYWIIFVFAILATLVASQAMISGAFSVLHQVIGMQVFPPLRVHHTSRLVSGQIYIPAANWLLFIGTVAVVGGFGSSAALSLAYGFAVATVFIVTSTLIALSIPFVKNMSYFLGVAFLLFFGFVDALFWGASLKKVPHGAWFPLALGGILCLIMVFWAYCRQLESEFESTNSQRLTRLLVPLEDSKVQFKLGEASPSPFNDEHNEVLHTASGEREQEGPKDLGLVLPSGEIKALTKIPVMSIFHREEVNQGVPYSFAKFLAHYPALPSVVIFLTTRVVGVPNVPSCDRFIINKVRSVEGFYTVTMRTGYLDRTPPSTDEIVSLLTPLASRSASTASLAITRVQSILKAGETVSHVIPSNAILSKGSNNKFWSWVRRVLVEEVYARARIMWPDRVVAEDRENTFYVSVSAKI</sequence>
<feature type="transmembrane region" description="Helical" evidence="9">
    <location>
        <begin position="466"/>
        <end position="485"/>
    </location>
</feature>
<accession>A0AAJ8LZG3</accession>
<evidence type="ECO:0000259" key="11">
    <source>
        <dbReference type="Pfam" id="PF22776"/>
    </source>
</evidence>
<feature type="transmembrane region" description="Helical" evidence="9">
    <location>
        <begin position="80"/>
        <end position="101"/>
    </location>
</feature>
<reference evidence="12" key="2">
    <citation type="journal article" date="2022" name="Elife">
        <title>Obligate sexual reproduction of a homothallic fungus closely related to the Cryptococcus pathogenic species complex.</title>
        <authorList>
            <person name="Passer A.R."/>
            <person name="Clancey S.A."/>
            <person name="Shea T."/>
            <person name="David-Palma M."/>
            <person name="Averette A.F."/>
            <person name="Boekhout T."/>
            <person name="Porcel B.M."/>
            <person name="Nowrousian M."/>
            <person name="Cuomo C.A."/>
            <person name="Sun S."/>
            <person name="Heitman J."/>
            <person name="Coelho M.A."/>
        </authorList>
    </citation>
    <scope>NUCLEOTIDE SEQUENCE</scope>
    <source>
        <strain evidence="12">CBS 7841</strain>
    </source>
</reference>
<feature type="transmembrane region" description="Helical" evidence="9">
    <location>
        <begin position="407"/>
        <end position="428"/>
    </location>
</feature>
<feature type="transmembrane region" description="Helical" evidence="9">
    <location>
        <begin position="379"/>
        <end position="401"/>
    </location>
</feature>
<evidence type="ECO:0000256" key="4">
    <source>
        <dbReference type="ARBA" id="ARBA00022692"/>
    </source>
</evidence>
<feature type="transmembrane region" description="Helical" evidence="9">
    <location>
        <begin position="279"/>
        <end position="298"/>
    </location>
</feature>
<evidence type="ECO:0008006" key="14">
    <source>
        <dbReference type="Google" id="ProtNLM"/>
    </source>
</evidence>
<keyword evidence="13" id="KW-1185">Reference proteome</keyword>
<dbReference type="Pfam" id="PF22776">
    <property type="entry name" value="K_trans_C"/>
    <property type="match status" value="1"/>
</dbReference>
<evidence type="ECO:0000256" key="1">
    <source>
        <dbReference type="ARBA" id="ARBA00004141"/>
    </source>
</evidence>
<feature type="transmembrane region" description="Helical" evidence="9">
    <location>
        <begin position="36"/>
        <end position="54"/>
    </location>
</feature>
<dbReference type="RefSeq" id="XP_066066306.1">
    <property type="nucleotide sequence ID" value="XM_066210209.1"/>
</dbReference>
<organism evidence="12 13">
    <name type="scientific">Cryptococcus depauperatus CBS 7841</name>
    <dbReference type="NCBI Taxonomy" id="1295531"/>
    <lineage>
        <taxon>Eukaryota</taxon>
        <taxon>Fungi</taxon>
        <taxon>Dikarya</taxon>
        <taxon>Basidiomycota</taxon>
        <taxon>Agaricomycotina</taxon>
        <taxon>Tremellomycetes</taxon>
        <taxon>Tremellales</taxon>
        <taxon>Cryptococcaceae</taxon>
        <taxon>Cryptococcus</taxon>
    </lineage>
</organism>
<reference evidence="12" key="1">
    <citation type="submission" date="2016-06" db="EMBL/GenBank/DDBJ databases">
        <authorList>
            <person name="Cuomo C."/>
            <person name="Litvintseva A."/>
            <person name="Heitman J."/>
            <person name="Chen Y."/>
            <person name="Sun S."/>
            <person name="Springer D."/>
            <person name="Dromer F."/>
            <person name="Young S."/>
            <person name="Zeng Q."/>
            <person name="Chapman S."/>
            <person name="Gujja S."/>
            <person name="Saif S."/>
            <person name="Birren B."/>
        </authorList>
    </citation>
    <scope>NUCLEOTIDE SEQUENCE</scope>
    <source>
        <strain evidence="12">CBS 7841</strain>
    </source>
</reference>
<evidence type="ECO:0000313" key="13">
    <source>
        <dbReference type="Proteomes" id="UP000094043"/>
    </source>
</evidence>
<keyword evidence="2" id="KW-0813">Transport</keyword>
<feature type="transmembrane region" description="Helical" evidence="9">
    <location>
        <begin position="337"/>
        <end position="358"/>
    </location>
</feature>
<keyword evidence="8 9" id="KW-0472">Membrane</keyword>
<evidence type="ECO:0000256" key="2">
    <source>
        <dbReference type="ARBA" id="ARBA00022448"/>
    </source>
</evidence>
<keyword evidence="6 9" id="KW-1133">Transmembrane helix</keyword>
<dbReference type="PANTHER" id="PTHR30540">
    <property type="entry name" value="OSMOTIC STRESS POTASSIUM TRANSPORTER"/>
    <property type="match status" value="1"/>
</dbReference>
<feature type="domain" description="K+ potassium transporter integral membrane" evidence="10">
    <location>
        <begin position="232"/>
        <end position="503"/>
    </location>
</feature>
<keyword evidence="5" id="KW-0630">Potassium</keyword>
<dbReference type="Pfam" id="PF02705">
    <property type="entry name" value="K_trans"/>
    <property type="match status" value="1"/>
</dbReference>
<dbReference type="EMBL" id="CP143784">
    <property type="protein sequence ID" value="WVN85606.1"/>
    <property type="molecule type" value="Genomic_DNA"/>
</dbReference>
<dbReference type="InterPro" id="IPR003855">
    <property type="entry name" value="K+_transporter"/>
</dbReference>
<feature type="transmembrane region" description="Helical" evidence="9">
    <location>
        <begin position="435"/>
        <end position="454"/>
    </location>
</feature>
<evidence type="ECO:0000259" key="10">
    <source>
        <dbReference type="Pfam" id="PF02705"/>
    </source>
</evidence>
<keyword evidence="3" id="KW-0633">Potassium transport</keyword>
<dbReference type="InterPro" id="IPR053952">
    <property type="entry name" value="K_trans_C"/>
</dbReference>
<name>A0AAJ8LZG3_9TREE</name>
<dbReference type="GO" id="GO:0015079">
    <property type="term" value="F:potassium ion transmembrane transporter activity"/>
    <property type="evidence" value="ECO:0007669"/>
    <property type="project" value="InterPro"/>
</dbReference>
<dbReference type="GeneID" id="91084969"/>
<keyword evidence="7" id="KW-0406">Ion transport</keyword>
<evidence type="ECO:0000256" key="7">
    <source>
        <dbReference type="ARBA" id="ARBA00023065"/>
    </source>
</evidence>
<evidence type="ECO:0000256" key="5">
    <source>
        <dbReference type="ARBA" id="ARBA00022958"/>
    </source>
</evidence>
<evidence type="ECO:0000256" key="3">
    <source>
        <dbReference type="ARBA" id="ARBA00022538"/>
    </source>
</evidence>
<dbReference type="PANTHER" id="PTHR30540:SF83">
    <property type="entry name" value="K+ POTASSIUM TRANSPORTER"/>
    <property type="match status" value="1"/>
</dbReference>
<feature type="domain" description="K+ potassium transporter C-terminal" evidence="11">
    <location>
        <begin position="565"/>
        <end position="701"/>
    </location>
</feature>
<feature type="transmembrane region" description="Helical" evidence="9">
    <location>
        <begin position="161"/>
        <end position="180"/>
    </location>
</feature>
<evidence type="ECO:0000256" key="6">
    <source>
        <dbReference type="ARBA" id="ARBA00022989"/>
    </source>
</evidence>
<protein>
    <recommendedName>
        <fullName evidence="14">Potassium uptake protein</fullName>
    </recommendedName>
</protein>
<dbReference type="KEGG" id="cdep:91084969"/>
<dbReference type="GO" id="GO:0016020">
    <property type="term" value="C:membrane"/>
    <property type="evidence" value="ECO:0007669"/>
    <property type="project" value="UniProtKB-SubCell"/>
</dbReference>
<dbReference type="Proteomes" id="UP000094043">
    <property type="component" value="Chromosome 1"/>
</dbReference>
<proteinExistence type="predicted"/>
<evidence type="ECO:0000256" key="9">
    <source>
        <dbReference type="SAM" id="Phobius"/>
    </source>
</evidence>
<gene>
    <name evidence="12" type="ORF">L203_100755</name>
</gene>
<evidence type="ECO:0000256" key="8">
    <source>
        <dbReference type="ARBA" id="ARBA00023136"/>
    </source>
</evidence>
<reference evidence="12" key="3">
    <citation type="submission" date="2024-01" db="EMBL/GenBank/DDBJ databases">
        <authorList>
            <person name="Coelho M.A."/>
            <person name="David-Palma M."/>
            <person name="Shea T."/>
            <person name="Sun S."/>
            <person name="Cuomo C.A."/>
            <person name="Heitman J."/>
        </authorList>
    </citation>
    <scope>NUCLEOTIDE SEQUENCE</scope>
    <source>
        <strain evidence="12">CBS 7841</strain>
    </source>
</reference>